<dbReference type="InterPro" id="IPR011709">
    <property type="entry name" value="DEAD-box_helicase_OB_fold"/>
</dbReference>
<keyword evidence="5" id="KW-0067">ATP-binding</keyword>
<dbReference type="GO" id="GO:0003725">
    <property type="term" value="F:double-stranded RNA binding"/>
    <property type="evidence" value="ECO:0007669"/>
    <property type="project" value="TreeGrafter"/>
</dbReference>
<keyword evidence="10" id="KW-1185">Reference proteome</keyword>
<comment type="catalytic activity">
    <reaction evidence="6">
        <text>ATP + H2O = ADP + phosphate + H(+)</text>
        <dbReference type="Rhea" id="RHEA:13065"/>
        <dbReference type="ChEBI" id="CHEBI:15377"/>
        <dbReference type="ChEBI" id="CHEBI:15378"/>
        <dbReference type="ChEBI" id="CHEBI:30616"/>
        <dbReference type="ChEBI" id="CHEBI:43474"/>
        <dbReference type="ChEBI" id="CHEBI:456216"/>
        <dbReference type="EC" id="3.6.4.13"/>
    </reaction>
</comment>
<dbReference type="InterPro" id="IPR007502">
    <property type="entry name" value="Helicase-assoc_dom"/>
</dbReference>
<gene>
    <name evidence="9" type="ORF">B4U79_07988</name>
</gene>
<feature type="non-terminal residue" evidence="9">
    <location>
        <position position="693"/>
    </location>
</feature>
<proteinExistence type="predicted"/>
<evidence type="ECO:0000313" key="10">
    <source>
        <dbReference type="Proteomes" id="UP000285301"/>
    </source>
</evidence>
<dbReference type="GO" id="GO:0005524">
    <property type="term" value="F:ATP binding"/>
    <property type="evidence" value="ECO:0007669"/>
    <property type="project" value="UniProtKB-KW"/>
</dbReference>
<dbReference type="InterPro" id="IPR048333">
    <property type="entry name" value="HA2_WH"/>
</dbReference>
<protein>
    <recommendedName>
        <fullName evidence="1">RNA helicase</fullName>
        <ecNumber evidence="1">3.6.4.13</ecNumber>
    </recommendedName>
</protein>
<sequence length="693" mass="78834">DEAEDALKRYANSASIANNSAFGFNKAQNDNRTINSNAHVSSNSDLQSERKKLPIFAIKDKVLQAFEANETIVFIGETASGKTTQIPQYIYRSKLGNAMIHKSEMIGITQPRRVAAISIANRVALEMQTQLRQLVGYSVRFDDCTSLQTRIKYMTDGMLLRETLNDPLMKKYGCIILDECHERSITTDVLFALVKNAQKQRKEKNLSQLKIVVMSATMDVDHISHYFNNAPVYYLSGRQYPIKIYNSVKTQEDYVNSALITVFQIHQSQPEGDILVFCTGQEEIESMVTLTKDTIKHLPAGSQKLTVLPLYSALPSHLQLRIFDKSIGRKVIFATNIAETSITIPGVKYVIDTGKVKSRIYKPGEGFEMLRVMTISKAQATQRAGRAGRESSGVCYRLYTEDEYKKMDDHTVPEILRCNLSSVILHCTALGIKNCLEFDFIDKPSTDSLRSGLSFLQELGAIEKINEYHFELTKLGKQMVSFPLDPQFSKIIVMSSELKCTEEILTILSMLYVERIFFIPPNKKEIASEIHKKFISGEGDHIMLLKIYRAYKSANCNPQWCQENFINHREMKTVIQVRQQLSTLCQKLSINKQSCGQNTDVIRKCLFHGLFRNVAVLQKDATYKALATKQEVSIHPSSCLFNSKPEYVIYTDLIQTSKCYMRNISVIDAEWIMNAKQHMKVNETNYIQMQSNK</sequence>
<dbReference type="PANTHER" id="PTHR18934:SF118">
    <property type="entry name" value="ATP-DEPENDENT RNA HELICASE DHX33"/>
    <property type="match status" value="1"/>
</dbReference>
<dbReference type="GO" id="GO:0003724">
    <property type="term" value="F:RNA helicase activity"/>
    <property type="evidence" value="ECO:0007669"/>
    <property type="project" value="UniProtKB-EC"/>
</dbReference>
<dbReference type="CDD" id="cd17978">
    <property type="entry name" value="DEXHc_DHX33"/>
    <property type="match status" value="1"/>
</dbReference>
<dbReference type="InterPro" id="IPR001650">
    <property type="entry name" value="Helicase_C-like"/>
</dbReference>
<dbReference type="SUPFAM" id="SSF52540">
    <property type="entry name" value="P-loop containing nucleoside triphosphate hydrolases"/>
    <property type="match status" value="1"/>
</dbReference>
<dbReference type="PANTHER" id="PTHR18934">
    <property type="entry name" value="ATP-DEPENDENT RNA HELICASE"/>
    <property type="match status" value="1"/>
</dbReference>
<dbReference type="SMART" id="SM00490">
    <property type="entry name" value="HELICc"/>
    <property type="match status" value="1"/>
</dbReference>
<reference evidence="9 10" key="1">
    <citation type="journal article" date="2018" name="Gigascience">
        <title>Genomes of trombidid mites reveal novel predicted allergens and laterally-transferred genes associated with secondary metabolism.</title>
        <authorList>
            <person name="Dong X."/>
            <person name="Chaisiri K."/>
            <person name="Xia D."/>
            <person name="Armstrong S.D."/>
            <person name="Fang Y."/>
            <person name="Donnelly M.J."/>
            <person name="Kadowaki T."/>
            <person name="McGarry J.W."/>
            <person name="Darby A.C."/>
            <person name="Makepeace B.L."/>
        </authorList>
    </citation>
    <scope>NUCLEOTIDE SEQUENCE [LARGE SCALE GENOMIC DNA]</scope>
    <source>
        <strain evidence="9">UoL-WK</strain>
    </source>
</reference>
<dbReference type="FunFam" id="3.40.50.300:FF:000750">
    <property type="entry name" value="Putative ATP-dependent RNA helicase DHX33"/>
    <property type="match status" value="1"/>
</dbReference>
<dbReference type="Pfam" id="PF00270">
    <property type="entry name" value="DEAD"/>
    <property type="match status" value="1"/>
</dbReference>
<feature type="domain" description="Helicase ATP-binding" evidence="7">
    <location>
        <begin position="63"/>
        <end position="236"/>
    </location>
</feature>
<dbReference type="SMART" id="SM00847">
    <property type="entry name" value="HA2"/>
    <property type="match status" value="1"/>
</dbReference>
<evidence type="ECO:0000256" key="6">
    <source>
        <dbReference type="ARBA" id="ARBA00047984"/>
    </source>
</evidence>
<comment type="caution">
    <text evidence="9">The sequence shown here is derived from an EMBL/GenBank/DDBJ whole genome shotgun (WGS) entry which is preliminary data.</text>
</comment>
<dbReference type="InterPro" id="IPR014001">
    <property type="entry name" value="Helicase_ATP-bd"/>
</dbReference>
<evidence type="ECO:0000256" key="1">
    <source>
        <dbReference type="ARBA" id="ARBA00012552"/>
    </source>
</evidence>
<dbReference type="Pfam" id="PF21010">
    <property type="entry name" value="HA2_C"/>
    <property type="match status" value="1"/>
</dbReference>
<dbReference type="Pfam" id="PF07717">
    <property type="entry name" value="OB_NTP_bind"/>
    <property type="match status" value="1"/>
</dbReference>
<evidence type="ECO:0000259" key="8">
    <source>
        <dbReference type="PROSITE" id="PS51194"/>
    </source>
</evidence>
<dbReference type="STRING" id="1965070.A0A3S3NM21"/>
<dbReference type="Proteomes" id="UP000285301">
    <property type="component" value="Unassembled WGS sequence"/>
</dbReference>
<keyword evidence="3" id="KW-0378">Hydrolase</keyword>
<feature type="non-terminal residue" evidence="9">
    <location>
        <position position="1"/>
    </location>
</feature>
<dbReference type="CDD" id="cd18791">
    <property type="entry name" value="SF2_C_RHA"/>
    <property type="match status" value="1"/>
</dbReference>
<organism evidence="9 10">
    <name type="scientific">Dinothrombium tinctorium</name>
    <dbReference type="NCBI Taxonomy" id="1965070"/>
    <lineage>
        <taxon>Eukaryota</taxon>
        <taxon>Metazoa</taxon>
        <taxon>Ecdysozoa</taxon>
        <taxon>Arthropoda</taxon>
        <taxon>Chelicerata</taxon>
        <taxon>Arachnida</taxon>
        <taxon>Acari</taxon>
        <taxon>Acariformes</taxon>
        <taxon>Trombidiformes</taxon>
        <taxon>Prostigmata</taxon>
        <taxon>Anystina</taxon>
        <taxon>Parasitengona</taxon>
        <taxon>Trombidioidea</taxon>
        <taxon>Trombidiidae</taxon>
        <taxon>Dinothrombium</taxon>
    </lineage>
</organism>
<keyword evidence="4 9" id="KW-0347">Helicase</keyword>
<evidence type="ECO:0000256" key="4">
    <source>
        <dbReference type="ARBA" id="ARBA00022806"/>
    </source>
</evidence>
<dbReference type="Gene3D" id="3.40.50.300">
    <property type="entry name" value="P-loop containing nucleotide triphosphate hydrolases"/>
    <property type="match status" value="2"/>
</dbReference>
<dbReference type="AlphaFoldDB" id="A0A3S3NM21"/>
<dbReference type="InterPro" id="IPR027417">
    <property type="entry name" value="P-loop_NTPase"/>
</dbReference>
<dbReference type="Pfam" id="PF04408">
    <property type="entry name" value="WHD_HA2"/>
    <property type="match status" value="1"/>
</dbReference>
<dbReference type="PROSITE" id="PS51194">
    <property type="entry name" value="HELICASE_CTER"/>
    <property type="match status" value="1"/>
</dbReference>
<evidence type="ECO:0000256" key="5">
    <source>
        <dbReference type="ARBA" id="ARBA00022840"/>
    </source>
</evidence>
<evidence type="ECO:0000256" key="2">
    <source>
        <dbReference type="ARBA" id="ARBA00022741"/>
    </source>
</evidence>
<dbReference type="GO" id="GO:0005730">
    <property type="term" value="C:nucleolus"/>
    <property type="evidence" value="ECO:0007669"/>
    <property type="project" value="UniProtKB-ARBA"/>
</dbReference>
<dbReference type="Pfam" id="PF00271">
    <property type="entry name" value="Helicase_C"/>
    <property type="match status" value="1"/>
</dbReference>
<dbReference type="EMBL" id="NCKU01004842">
    <property type="protein sequence ID" value="RWS05366.1"/>
    <property type="molecule type" value="Genomic_DNA"/>
</dbReference>
<dbReference type="InterPro" id="IPR011545">
    <property type="entry name" value="DEAD/DEAH_box_helicase_dom"/>
</dbReference>
<evidence type="ECO:0000259" key="7">
    <source>
        <dbReference type="PROSITE" id="PS51192"/>
    </source>
</evidence>
<dbReference type="OrthoDB" id="10253254at2759"/>
<dbReference type="EC" id="3.6.4.13" evidence="1"/>
<dbReference type="FunFam" id="3.40.50.300:FF:000145">
    <property type="entry name" value="probable ATP-dependent RNA helicase DHX40"/>
    <property type="match status" value="1"/>
</dbReference>
<dbReference type="PROSITE" id="PS51192">
    <property type="entry name" value="HELICASE_ATP_BIND_1"/>
    <property type="match status" value="1"/>
</dbReference>
<dbReference type="Gene3D" id="1.20.120.1080">
    <property type="match status" value="1"/>
</dbReference>
<evidence type="ECO:0000256" key="3">
    <source>
        <dbReference type="ARBA" id="ARBA00022801"/>
    </source>
</evidence>
<evidence type="ECO:0000313" key="9">
    <source>
        <dbReference type="EMBL" id="RWS05366.1"/>
    </source>
</evidence>
<dbReference type="SMART" id="SM00487">
    <property type="entry name" value="DEXDc"/>
    <property type="match status" value="1"/>
</dbReference>
<feature type="domain" description="Helicase C-terminal" evidence="8">
    <location>
        <begin position="258"/>
        <end position="431"/>
    </location>
</feature>
<dbReference type="GO" id="GO:0045943">
    <property type="term" value="P:positive regulation of transcription by RNA polymerase I"/>
    <property type="evidence" value="ECO:0007669"/>
    <property type="project" value="TreeGrafter"/>
</dbReference>
<dbReference type="GO" id="GO:0016787">
    <property type="term" value="F:hydrolase activity"/>
    <property type="evidence" value="ECO:0007669"/>
    <property type="project" value="UniProtKB-KW"/>
</dbReference>
<keyword evidence="2" id="KW-0547">Nucleotide-binding</keyword>
<accession>A0A3S3NM21</accession>
<name>A0A3S3NM21_9ACAR</name>